<dbReference type="PANTHER" id="PTHR47942">
    <property type="entry name" value="TETRATRICOPEPTIDE REPEAT (TPR)-LIKE SUPERFAMILY PROTEIN-RELATED"/>
    <property type="match status" value="1"/>
</dbReference>
<evidence type="ECO:0000313" key="4">
    <source>
        <dbReference type="EMBL" id="KAF3551581.1"/>
    </source>
</evidence>
<proteinExistence type="inferred from homology"/>
<dbReference type="PROSITE" id="PS51375">
    <property type="entry name" value="PPR"/>
    <property type="match status" value="4"/>
</dbReference>
<dbReference type="EMBL" id="QGKV02000832">
    <property type="protein sequence ID" value="KAF3551581.1"/>
    <property type="molecule type" value="Genomic_DNA"/>
</dbReference>
<feature type="repeat" description="PPR" evidence="3">
    <location>
        <begin position="44"/>
        <end position="78"/>
    </location>
</feature>
<comment type="caution">
    <text evidence="4">The sequence shown here is derived from an EMBL/GenBank/DDBJ whole genome shotgun (WGS) entry which is preliminary data.</text>
</comment>
<feature type="repeat" description="PPR" evidence="3">
    <location>
        <begin position="9"/>
        <end position="43"/>
    </location>
</feature>
<dbReference type="Proteomes" id="UP000266723">
    <property type="component" value="Unassembled WGS sequence"/>
</dbReference>
<organism evidence="4 5">
    <name type="scientific">Brassica cretica</name>
    <name type="common">Mustard</name>
    <dbReference type="NCBI Taxonomy" id="69181"/>
    <lineage>
        <taxon>Eukaryota</taxon>
        <taxon>Viridiplantae</taxon>
        <taxon>Streptophyta</taxon>
        <taxon>Embryophyta</taxon>
        <taxon>Tracheophyta</taxon>
        <taxon>Spermatophyta</taxon>
        <taxon>Magnoliopsida</taxon>
        <taxon>eudicotyledons</taxon>
        <taxon>Gunneridae</taxon>
        <taxon>Pentapetalae</taxon>
        <taxon>rosids</taxon>
        <taxon>malvids</taxon>
        <taxon>Brassicales</taxon>
        <taxon>Brassicaceae</taxon>
        <taxon>Brassiceae</taxon>
        <taxon>Brassica</taxon>
    </lineage>
</organism>
<dbReference type="NCBIfam" id="TIGR00756">
    <property type="entry name" value="PPR"/>
    <property type="match status" value="4"/>
</dbReference>
<evidence type="ECO:0000256" key="3">
    <source>
        <dbReference type="PROSITE-ProRule" id="PRU00708"/>
    </source>
</evidence>
<dbReference type="InterPro" id="IPR051222">
    <property type="entry name" value="PPR/CCM1_RNA-binding"/>
</dbReference>
<dbReference type="PANTHER" id="PTHR47942:SF103">
    <property type="entry name" value="TETRATRICOPEPTIDE-LIKE HELICAL DOMAIN-CONTAINING PROTEIN-RELATED"/>
    <property type="match status" value="1"/>
</dbReference>
<comment type="similarity">
    <text evidence="1">Belongs to the PPR family. P subfamily.</text>
</comment>
<sequence>MLVSGTKLDAHTYTPFIQSYCSAGRMKEAEGMMEKMKEDGVFPDSITYSSLIKGYADQGLTDSAFGVLKCMLDAGCEPSHHMFLSLIKHLVEMKHGKENDLCLTSNMIEFDIVVELLEKMAEHGVTPNARSYQMLIKGICETGNIKVAEKVLDRMIQQEEGISPSESMFNALLSCCCKLEMYKEAAKVVDDMICVGQLPQLESCKSLICGLYKNGENERGAWVFKSLLQCRLLIARKGLFTRG</sequence>
<dbReference type="Pfam" id="PF13041">
    <property type="entry name" value="PPR_2"/>
    <property type="match status" value="1"/>
</dbReference>
<keyword evidence="2" id="KW-0677">Repeat</keyword>
<evidence type="ECO:0000256" key="1">
    <source>
        <dbReference type="ARBA" id="ARBA00007626"/>
    </source>
</evidence>
<reference evidence="4 5" key="1">
    <citation type="journal article" date="2020" name="BMC Genomics">
        <title>Intraspecific diversification of the crop wild relative Brassica cretica Lam. using demographic model selection.</title>
        <authorList>
            <person name="Kioukis A."/>
            <person name="Michalopoulou V.A."/>
            <person name="Briers L."/>
            <person name="Pirintsos S."/>
            <person name="Studholme D.J."/>
            <person name="Pavlidis P."/>
            <person name="Sarris P.F."/>
        </authorList>
    </citation>
    <scope>NUCLEOTIDE SEQUENCE [LARGE SCALE GENOMIC DNA]</scope>
    <source>
        <strain evidence="5">cv. PFS-1207/04</strain>
    </source>
</reference>
<dbReference type="Gene3D" id="1.25.40.10">
    <property type="entry name" value="Tetratricopeptide repeat domain"/>
    <property type="match status" value="2"/>
</dbReference>
<evidence type="ECO:0000313" key="5">
    <source>
        <dbReference type="Proteomes" id="UP000266723"/>
    </source>
</evidence>
<dbReference type="InterPro" id="IPR002885">
    <property type="entry name" value="PPR_rpt"/>
</dbReference>
<dbReference type="Pfam" id="PF13812">
    <property type="entry name" value="PPR_3"/>
    <property type="match status" value="1"/>
</dbReference>
<dbReference type="InterPro" id="IPR011990">
    <property type="entry name" value="TPR-like_helical_dom_sf"/>
</dbReference>
<feature type="repeat" description="PPR" evidence="3">
    <location>
        <begin position="128"/>
        <end position="158"/>
    </location>
</feature>
<name>A0ABQ7CJ34_BRACR</name>
<accession>A0ABQ7CJ34</accession>
<protein>
    <recommendedName>
        <fullName evidence="6">Pentacotripeptide-repeat region of PRORP domain-containing protein</fullName>
    </recommendedName>
</protein>
<feature type="repeat" description="PPR" evidence="3">
    <location>
        <begin position="165"/>
        <end position="199"/>
    </location>
</feature>
<evidence type="ECO:0000256" key="2">
    <source>
        <dbReference type="ARBA" id="ARBA00022737"/>
    </source>
</evidence>
<keyword evidence="5" id="KW-1185">Reference proteome</keyword>
<evidence type="ECO:0008006" key="6">
    <source>
        <dbReference type="Google" id="ProtNLM"/>
    </source>
</evidence>
<gene>
    <name evidence="4" type="ORF">DY000_02005700</name>
</gene>